<reference evidence="2 3" key="1">
    <citation type="journal article" date="2021" name="Mar. Drugs">
        <title>Genome Reduction and Secondary Metabolism of the Marine Sponge-Associated Cyanobacterium Leptothoe.</title>
        <authorList>
            <person name="Konstantinou D."/>
            <person name="Popin R.V."/>
            <person name="Fewer D.P."/>
            <person name="Sivonen K."/>
            <person name="Gkelis S."/>
        </authorList>
    </citation>
    <scope>NUCLEOTIDE SEQUENCE [LARGE SCALE GENOMIC DNA]</scope>
    <source>
        <strain evidence="2 3">TAU-MAC 1615</strain>
    </source>
</reference>
<organism evidence="2 3">
    <name type="scientific">Leptothoe kymatousa TAU-MAC 1615</name>
    <dbReference type="NCBI Taxonomy" id="2364775"/>
    <lineage>
        <taxon>Bacteria</taxon>
        <taxon>Bacillati</taxon>
        <taxon>Cyanobacteriota</taxon>
        <taxon>Cyanophyceae</taxon>
        <taxon>Nodosilineales</taxon>
        <taxon>Cymatolegaceae</taxon>
        <taxon>Leptothoe</taxon>
        <taxon>Leptothoe kymatousa</taxon>
    </lineage>
</organism>
<dbReference type="InterPro" id="IPR045590">
    <property type="entry name" value="DUF6463"/>
</dbReference>
<sequence>MKVWIGKTLIFIAIAHSIIGCILYRSALNLLIKDRVFNTIALTGNPNRSSAFWFLYSGFLLLLIGYFVDYLEQLELDIPLPCVAILSSLVAMGVIVMPVSGFWLLIAPMVGLIVRKINFKGRSSSQ</sequence>
<protein>
    <submittedName>
        <fullName evidence="2">Uncharacterized protein</fullName>
    </submittedName>
</protein>
<keyword evidence="3" id="KW-1185">Reference proteome</keyword>
<evidence type="ECO:0000313" key="2">
    <source>
        <dbReference type="EMBL" id="MBT9312059.1"/>
    </source>
</evidence>
<dbReference type="RefSeq" id="WP_215617964.1">
    <property type="nucleotide sequence ID" value="NZ_JADOER010000005.1"/>
</dbReference>
<feature type="transmembrane region" description="Helical" evidence="1">
    <location>
        <begin position="102"/>
        <end position="119"/>
    </location>
</feature>
<feature type="transmembrane region" description="Helical" evidence="1">
    <location>
        <begin position="52"/>
        <end position="71"/>
    </location>
</feature>
<gene>
    <name evidence="2" type="ORF">IXB28_07565</name>
</gene>
<name>A0ABS5Y3W7_9CYAN</name>
<evidence type="ECO:0000313" key="3">
    <source>
        <dbReference type="Proteomes" id="UP001196661"/>
    </source>
</evidence>
<dbReference type="EMBL" id="JADOER010000005">
    <property type="protein sequence ID" value="MBT9312059.1"/>
    <property type="molecule type" value="Genomic_DNA"/>
</dbReference>
<evidence type="ECO:0000256" key="1">
    <source>
        <dbReference type="SAM" id="Phobius"/>
    </source>
</evidence>
<feature type="transmembrane region" description="Helical" evidence="1">
    <location>
        <begin position="9"/>
        <end position="32"/>
    </location>
</feature>
<dbReference type="Pfam" id="PF20064">
    <property type="entry name" value="DUF6463"/>
    <property type="match status" value="1"/>
</dbReference>
<keyword evidence="1" id="KW-0472">Membrane</keyword>
<accession>A0ABS5Y3W7</accession>
<dbReference type="Proteomes" id="UP001196661">
    <property type="component" value="Unassembled WGS sequence"/>
</dbReference>
<comment type="caution">
    <text evidence="2">The sequence shown here is derived from an EMBL/GenBank/DDBJ whole genome shotgun (WGS) entry which is preliminary data.</text>
</comment>
<keyword evidence="1" id="KW-0812">Transmembrane</keyword>
<dbReference type="PROSITE" id="PS51257">
    <property type="entry name" value="PROKAR_LIPOPROTEIN"/>
    <property type="match status" value="1"/>
</dbReference>
<proteinExistence type="predicted"/>
<keyword evidence="1" id="KW-1133">Transmembrane helix</keyword>